<dbReference type="GeneID" id="108743996"/>
<comment type="similarity">
    <text evidence="1 8">Belongs to the glycosyl hydrolase 1 family.</text>
</comment>
<evidence type="ECO:0000256" key="6">
    <source>
        <dbReference type="ARBA" id="ARBA00023295"/>
    </source>
</evidence>
<dbReference type="STRING" id="224129.A0A1W4XQQ3"/>
<dbReference type="RefSeq" id="XP_018335102.1">
    <property type="nucleotide sequence ID" value="XM_018479600.1"/>
</dbReference>
<sequence>MKFLTLFIFLITLFNCDCEVLNLPAHLKIGVATSSYQIEGGWDANGKGESIWDRYTHIKPSLIIDNSTGDVACDSYNKWRTDIEMVKHLGVDFYRFSLSWPRILPSGFSNTINPDGVRYYNDIINELIKNRIEPLVTLYHWDLPQPLQDIGGFPNPILADYFQDYAKVAFELFGDRVKRWITFNEPPSICVESFEDANTTAAKAPGFQSHGIGCYLCGKTLLMAHAKTYHLYDKMFRPQQEGKIGISVNSPWYEPQTDSIDDKIAAERAIQMNYGWWVHPILSTTGGYPPLMQERIDALSKAQNFSRSRLPPLSEKEKRIIKGTADFLGLNHYSSTYVTSGITPPKNPPSFKEDVGVNIRYGGSATGFRKLLNWIKEMYKNPLIYVTENGVADKGSALNDTNRITFLRNYMVQLLKAIEDGVNVERYTIWSLMDNMEWSLGYTIKMGLYHVDFSDPGRTRTAKSSVEFVRNITKNRRIVYENENVENENNRDNLFTFPIHLVQ</sequence>
<dbReference type="Proteomes" id="UP000192223">
    <property type="component" value="Unplaced"/>
</dbReference>
<dbReference type="PROSITE" id="PS00572">
    <property type="entry name" value="GLYCOSYL_HYDROL_F1_1"/>
    <property type="match status" value="1"/>
</dbReference>
<evidence type="ECO:0000256" key="5">
    <source>
        <dbReference type="ARBA" id="ARBA00023180"/>
    </source>
</evidence>
<dbReference type="InterPro" id="IPR001360">
    <property type="entry name" value="Glyco_hydro_1"/>
</dbReference>
<feature type="signal peptide" evidence="9">
    <location>
        <begin position="1"/>
        <end position="18"/>
    </location>
</feature>
<dbReference type="GO" id="GO:0005975">
    <property type="term" value="P:carbohydrate metabolic process"/>
    <property type="evidence" value="ECO:0007669"/>
    <property type="project" value="InterPro"/>
</dbReference>
<evidence type="ECO:0000256" key="7">
    <source>
        <dbReference type="PROSITE-ProRule" id="PRU10055"/>
    </source>
</evidence>
<evidence type="ECO:0000256" key="4">
    <source>
        <dbReference type="ARBA" id="ARBA00022801"/>
    </source>
</evidence>
<reference evidence="11" key="1">
    <citation type="submission" date="2025-08" db="UniProtKB">
        <authorList>
            <consortium name="RefSeq"/>
        </authorList>
    </citation>
    <scope>IDENTIFICATION</scope>
    <source>
        <tissue evidence="11">Entire body</tissue>
    </source>
</reference>
<dbReference type="EC" id="3.2.1.21" evidence="3"/>
<dbReference type="Pfam" id="PF00232">
    <property type="entry name" value="Glyco_hydro_1"/>
    <property type="match status" value="1"/>
</dbReference>
<dbReference type="PRINTS" id="PR00131">
    <property type="entry name" value="GLHYDRLASE1"/>
</dbReference>
<proteinExistence type="inferred from homology"/>
<evidence type="ECO:0000256" key="3">
    <source>
        <dbReference type="ARBA" id="ARBA00012744"/>
    </source>
</evidence>
<keyword evidence="6" id="KW-0326">Glycosidase</keyword>
<dbReference type="OrthoDB" id="65569at2759"/>
<dbReference type="FunFam" id="3.20.20.80:FF:000013">
    <property type="entry name" value="lactase-phlorizin hydrolase"/>
    <property type="match status" value="1"/>
</dbReference>
<evidence type="ECO:0000256" key="1">
    <source>
        <dbReference type="ARBA" id="ARBA00010838"/>
    </source>
</evidence>
<dbReference type="Gene3D" id="3.20.20.80">
    <property type="entry name" value="Glycosidases"/>
    <property type="match status" value="1"/>
</dbReference>
<protein>
    <recommendedName>
        <fullName evidence="3">beta-glucosidase</fullName>
        <ecNumber evidence="3">3.2.1.21</ecNumber>
    </recommendedName>
</protein>
<dbReference type="PANTHER" id="PTHR10353:SF36">
    <property type="entry name" value="LP05116P"/>
    <property type="match status" value="1"/>
</dbReference>
<evidence type="ECO:0000256" key="2">
    <source>
        <dbReference type="ARBA" id="ARBA00011738"/>
    </source>
</evidence>
<organism evidence="10 11">
    <name type="scientific">Agrilus planipennis</name>
    <name type="common">Emerald ash borer</name>
    <name type="synonym">Agrilus marcopoli</name>
    <dbReference type="NCBI Taxonomy" id="224129"/>
    <lineage>
        <taxon>Eukaryota</taxon>
        <taxon>Metazoa</taxon>
        <taxon>Ecdysozoa</taxon>
        <taxon>Arthropoda</taxon>
        <taxon>Hexapoda</taxon>
        <taxon>Insecta</taxon>
        <taxon>Pterygota</taxon>
        <taxon>Neoptera</taxon>
        <taxon>Endopterygota</taxon>
        <taxon>Coleoptera</taxon>
        <taxon>Polyphaga</taxon>
        <taxon>Elateriformia</taxon>
        <taxon>Buprestoidea</taxon>
        <taxon>Buprestidae</taxon>
        <taxon>Agrilinae</taxon>
        <taxon>Agrilus</taxon>
    </lineage>
</organism>
<evidence type="ECO:0000313" key="10">
    <source>
        <dbReference type="Proteomes" id="UP000192223"/>
    </source>
</evidence>
<keyword evidence="9" id="KW-0732">Signal</keyword>
<evidence type="ECO:0000256" key="8">
    <source>
        <dbReference type="RuleBase" id="RU003690"/>
    </source>
</evidence>
<keyword evidence="5" id="KW-0325">Glycoprotein</keyword>
<dbReference type="InParanoid" id="A0A1W4XQQ3"/>
<dbReference type="InterPro" id="IPR017853">
    <property type="entry name" value="GH"/>
</dbReference>
<accession>A0A1W4XQQ3</accession>
<dbReference type="InterPro" id="IPR018120">
    <property type="entry name" value="Glyco_hydro_1_AS"/>
</dbReference>
<evidence type="ECO:0000313" key="11">
    <source>
        <dbReference type="RefSeq" id="XP_018335102.1"/>
    </source>
</evidence>
<dbReference type="AlphaFoldDB" id="A0A1W4XQQ3"/>
<evidence type="ECO:0000256" key="9">
    <source>
        <dbReference type="SAM" id="SignalP"/>
    </source>
</evidence>
<name>A0A1W4XQQ3_AGRPL</name>
<dbReference type="SUPFAM" id="SSF51445">
    <property type="entry name" value="(Trans)glycosidases"/>
    <property type="match status" value="1"/>
</dbReference>
<keyword evidence="10" id="KW-1185">Reference proteome</keyword>
<feature type="chain" id="PRO_5010727264" description="beta-glucosidase" evidence="9">
    <location>
        <begin position="19"/>
        <end position="503"/>
    </location>
</feature>
<dbReference type="KEGG" id="apln:108743996"/>
<keyword evidence="4" id="KW-0378">Hydrolase</keyword>
<dbReference type="GO" id="GO:0008422">
    <property type="term" value="F:beta-glucosidase activity"/>
    <property type="evidence" value="ECO:0007669"/>
    <property type="project" value="TreeGrafter"/>
</dbReference>
<gene>
    <name evidence="11" type="primary">LOC108743996</name>
</gene>
<feature type="active site" description="Nucleophile" evidence="7">
    <location>
        <position position="388"/>
    </location>
</feature>
<dbReference type="PANTHER" id="PTHR10353">
    <property type="entry name" value="GLYCOSYL HYDROLASE"/>
    <property type="match status" value="1"/>
</dbReference>
<comment type="subunit">
    <text evidence="2">Homodimer.</text>
</comment>